<gene>
    <name evidence="1" type="ORF">Tco_0728613</name>
</gene>
<keyword evidence="2" id="KW-1185">Reference proteome</keyword>
<accession>A0ABQ4YPA6</accession>
<dbReference type="EMBL" id="BQNB010010546">
    <property type="protein sequence ID" value="GJS78732.1"/>
    <property type="molecule type" value="Genomic_DNA"/>
</dbReference>
<protein>
    <submittedName>
        <fullName evidence="1">Uncharacterized protein</fullName>
    </submittedName>
</protein>
<proteinExistence type="predicted"/>
<evidence type="ECO:0000313" key="1">
    <source>
        <dbReference type="EMBL" id="GJS78732.1"/>
    </source>
</evidence>
<comment type="caution">
    <text evidence="1">The sequence shown here is derived from an EMBL/GenBank/DDBJ whole genome shotgun (WGS) entry which is preliminary data.</text>
</comment>
<reference evidence="1" key="2">
    <citation type="submission" date="2022-01" db="EMBL/GenBank/DDBJ databases">
        <authorList>
            <person name="Yamashiro T."/>
            <person name="Shiraishi A."/>
            <person name="Satake H."/>
            <person name="Nakayama K."/>
        </authorList>
    </citation>
    <scope>NUCLEOTIDE SEQUENCE</scope>
</reference>
<reference evidence="1" key="1">
    <citation type="journal article" date="2022" name="Int. J. Mol. Sci.">
        <title>Draft Genome of Tanacetum Coccineum: Genomic Comparison of Closely Related Tanacetum-Family Plants.</title>
        <authorList>
            <person name="Yamashiro T."/>
            <person name="Shiraishi A."/>
            <person name="Nakayama K."/>
            <person name="Satake H."/>
        </authorList>
    </citation>
    <scope>NUCLEOTIDE SEQUENCE</scope>
</reference>
<evidence type="ECO:0000313" key="2">
    <source>
        <dbReference type="Proteomes" id="UP001151760"/>
    </source>
</evidence>
<organism evidence="1 2">
    <name type="scientific">Tanacetum coccineum</name>
    <dbReference type="NCBI Taxonomy" id="301880"/>
    <lineage>
        <taxon>Eukaryota</taxon>
        <taxon>Viridiplantae</taxon>
        <taxon>Streptophyta</taxon>
        <taxon>Embryophyta</taxon>
        <taxon>Tracheophyta</taxon>
        <taxon>Spermatophyta</taxon>
        <taxon>Magnoliopsida</taxon>
        <taxon>eudicotyledons</taxon>
        <taxon>Gunneridae</taxon>
        <taxon>Pentapetalae</taxon>
        <taxon>asterids</taxon>
        <taxon>campanulids</taxon>
        <taxon>Asterales</taxon>
        <taxon>Asteraceae</taxon>
        <taxon>Asteroideae</taxon>
        <taxon>Anthemideae</taxon>
        <taxon>Anthemidinae</taxon>
        <taxon>Tanacetum</taxon>
    </lineage>
</organism>
<name>A0ABQ4YPA6_9ASTR</name>
<sequence length="120" mass="13595">MERIHRTQLVLITGTSQSRRHDKSEPIQFRRISLTGFPAQSVGSFNAIALDSPYLLVLITGTSQSRQQVDTSLIHIESRKPPTKSLFDVGSRRISIVTMNTKEYHSDVLAIITRIMRMTL</sequence>
<dbReference type="Proteomes" id="UP001151760">
    <property type="component" value="Unassembled WGS sequence"/>
</dbReference>